<accession>A0A4C1VAF3</accession>
<keyword evidence="2" id="KW-1185">Reference proteome</keyword>
<sequence>MQVHAAFSLHYPSTTPSLKSTIENSMRVGVRREAKLCTSLYTQCSERFFVGYYLDILMVFRRGRRELGRFARRLKNADKLIGHKPDAVCGKTYPSSFTSQKWSSKFKRDRRPARASRSSQEFVEKMKKIVLENG</sequence>
<evidence type="ECO:0000313" key="2">
    <source>
        <dbReference type="Proteomes" id="UP000299102"/>
    </source>
</evidence>
<reference evidence="1 2" key="1">
    <citation type="journal article" date="2019" name="Commun. Biol.">
        <title>The bagworm genome reveals a unique fibroin gene that provides high tensile strength.</title>
        <authorList>
            <person name="Kono N."/>
            <person name="Nakamura H."/>
            <person name="Ohtoshi R."/>
            <person name="Tomita M."/>
            <person name="Numata K."/>
            <person name="Arakawa K."/>
        </authorList>
    </citation>
    <scope>NUCLEOTIDE SEQUENCE [LARGE SCALE GENOMIC DNA]</scope>
</reference>
<dbReference type="EMBL" id="BGZK01000305">
    <property type="protein sequence ID" value="GBP35540.1"/>
    <property type="molecule type" value="Genomic_DNA"/>
</dbReference>
<dbReference type="AlphaFoldDB" id="A0A4C1VAF3"/>
<dbReference type="Proteomes" id="UP000299102">
    <property type="component" value="Unassembled WGS sequence"/>
</dbReference>
<evidence type="ECO:0000313" key="1">
    <source>
        <dbReference type="EMBL" id="GBP35540.1"/>
    </source>
</evidence>
<comment type="caution">
    <text evidence="1">The sequence shown here is derived from an EMBL/GenBank/DDBJ whole genome shotgun (WGS) entry which is preliminary data.</text>
</comment>
<protein>
    <submittedName>
        <fullName evidence="1">Uncharacterized protein</fullName>
    </submittedName>
</protein>
<name>A0A4C1VAF3_EUMVA</name>
<organism evidence="1 2">
    <name type="scientific">Eumeta variegata</name>
    <name type="common">Bagworm moth</name>
    <name type="synonym">Eumeta japonica</name>
    <dbReference type="NCBI Taxonomy" id="151549"/>
    <lineage>
        <taxon>Eukaryota</taxon>
        <taxon>Metazoa</taxon>
        <taxon>Ecdysozoa</taxon>
        <taxon>Arthropoda</taxon>
        <taxon>Hexapoda</taxon>
        <taxon>Insecta</taxon>
        <taxon>Pterygota</taxon>
        <taxon>Neoptera</taxon>
        <taxon>Endopterygota</taxon>
        <taxon>Lepidoptera</taxon>
        <taxon>Glossata</taxon>
        <taxon>Ditrysia</taxon>
        <taxon>Tineoidea</taxon>
        <taxon>Psychidae</taxon>
        <taxon>Oiketicinae</taxon>
        <taxon>Eumeta</taxon>
    </lineage>
</organism>
<gene>
    <name evidence="1" type="ORF">EVAR_17401_1</name>
</gene>
<proteinExistence type="predicted"/>